<dbReference type="RefSeq" id="WP_022795427.1">
    <property type="nucleotide sequence ID" value="NZ_JBQDSL010000003.1"/>
</dbReference>
<dbReference type="PANTHER" id="PTHR43091:SF1">
    <property type="entry name" value="BETA-KETOACYL-[ACYL-CARRIER-PROTEIN] SYNTHASE III, CHLOROPLASTIC"/>
    <property type="match status" value="1"/>
</dbReference>
<feature type="domain" description="Beta-ketoacyl-[acyl-carrier-protein] synthase III C-terminal" evidence="9">
    <location>
        <begin position="234"/>
        <end position="321"/>
    </location>
</feature>
<keyword evidence="5" id="KW-0276">Fatty acid metabolism</keyword>
<evidence type="ECO:0000256" key="8">
    <source>
        <dbReference type="ARBA" id="ARBA00023268"/>
    </source>
</evidence>
<evidence type="ECO:0000256" key="3">
    <source>
        <dbReference type="ARBA" id="ARBA00022516"/>
    </source>
</evidence>
<evidence type="ECO:0000259" key="10">
    <source>
        <dbReference type="Pfam" id="PF08545"/>
    </source>
</evidence>
<evidence type="ECO:0000256" key="7">
    <source>
        <dbReference type="ARBA" id="ARBA00023160"/>
    </source>
</evidence>
<dbReference type="SUPFAM" id="SSF53901">
    <property type="entry name" value="Thiolase-like"/>
    <property type="match status" value="1"/>
</dbReference>
<sequence>MRIVKTGSYLPDTIVTNDDLAEYLDTSDEWIQKRTGIKKRHVAKGDSIESMAYKAVEDLFFNSIGTVVDKNDNSDLTDKVNCGETIDFIIVATMSHKSSSPGIANLIQARLGITQVFCLDISAACNGFIAALSVANGLLKTPTYGRGLVIGVEKMSDILDWTDRSTACLFGDGAGCVLVEASDALVYAESISSDGAHGEDLKAPLEQAKLEMNGRGIFNFVSREVPKNILSTISKAGQSIKAIDYVLAHQANKRLLGMISKKTGITEDKFLSNIDDVANTSAASIPLLLDKVVKDGIITLEGKQLVVFVGFGGGLNWGSIVTLV</sequence>
<accession>A0A3D4S442</accession>
<dbReference type="PANTHER" id="PTHR43091">
    <property type="entry name" value="3-OXOACYL-[ACYL-CARRIER-PROTEIN] SYNTHASE"/>
    <property type="match status" value="1"/>
</dbReference>
<comment type="similarity">
    <text evidence="2">Belongs to the thiolase-like superfamily. FabH family.</text>
</comment>
<evidence type="ECO:0000256" key="2">
    <source>
        <dbReference type="ARBA" id="ARBA00008642"/>
    </source>
</evidence>
<evidence type="ECO:0000259" key="9">
    <source>
        <dbReference type="Pfam" id="PF08541"/>
    </source>
</evidence>
<dbReference type="Gene3D" id="3.40.47.10">
    <property type="match status" value="1"/>
</dbReference>
<evidence type="ECO:0000256" key="6">
    <source>
        <dbReference type="ARBA" id="ARBA00023098"/>
    </source>
</evidence>
<organism evidence="11 12">
    <name type="scientific">Bavariicoccus seileri</name>
    <dbReference type="NCBI Taxonomy" id="549685"/>
    <lineage>
        <taxon>Bacteria</taxon>
        <taxon>Bacillati</taxon>
        <taxon>Bacillota</taxon>
        <taxon>Bacilli</taxon>
        <taxon>Lactobacillales</taxon>
        <taxon>Enterococcaceae</taxon>
        <taxon>Bavariicoccus</taxon>
    </lineage>
</organism>
<dbReference type="CDD" id="cd00830">
    <property type="entry name" value="KAS_III"/>
    <property type="match status" value="1"/>
</dbReference>
<dbReference type="InterPro" id="IPR016039">
    <property type="entry name" value="Thiolase-like"/>
</dbReference>
<proteinExistence type="inferred from homology"/>
<dbReference type="Pfam" id="PF08541">
    <property type="entry name" value="ACP_syn_III_C"/>
    <property type="match status" value="1"/>
</dbReference>
<keyword evidence="7" id="KW-0275">Fatty acid biosynthesis</keyword>
<evidence type="ECO:0000256" key="4">
    <source>
        <dbReference type="ARBA" id="ARBA00022679"/>
    </source>
</evidence>
<keyword evidence="8" id="KW-0511">Multifunctional enzyme</keyword>
<keyword evidence="6" id="KW-0443">Lipid metabolism</keyword>
<reference evidence="11 12" key="1">
    <citation type="journal article" date="2018" name="Nat. Biotechnol.">
        <title>A standardized bacterial taxonomy based on genome phylogeny substantially revises the tree of life.</title>
        <authorList>
            <person name="Parks D.H."/>
            <person name="Chuvochina M."/>
            <person name="Waite D.W."/>
            <person name="Rinke C."/>
            <person name="Skarshewski A."/>
            <person name="Chaumeil P.A."/>
            <person name="Hugenholtz P."/>
        </authorList>
    </citation>
    <scope>NUCLEOTIDE SEQUENCE [LARGE SCALE GENOMIC DNA]</scope>
    <source>
        <strain evidence="11">UBA11306</strain>
    </source>
</reference>
<dbReference type="STRING" id="1121105.GCA_000421665_00129"/>
<dbReference type="InterPro" id="IPR013747">
    <property type="entry name" value="ACP_syn_III_C"/>
</dbReference>
<evidence type="ECO:0000256" key="1">
    <source>
        <dbReference type="ARBA" id="ARBA00005189"/>
    </source>
</evidence>
<protein>
    <submittedName>
        <fullName evidence="11">Ketoacyl-ACP synthase III</fullName>
    </submittedName>
</protein>
<evidence type="ECO:0000256" key="5">
    <source>
        <dbReference type="ARBA" id="ARBA00022832"/>
    </source>
</evidence>
<comment type="pathway">
    <text evidence="1">Lipid metabolism.</text>
</comment>
<keyword evidence="4" id="KW-0808">Transferase</keyword>
<dbReference type="NCBIfam" id="NF006829">
    <property type="entry name" value="PRK09352.1"/>
    <property type="match status" value="1"/>
</dbReference>
<dbReference type="Proteomes" id="UP000262195">
    <property type="component" value="Unassembled WGS sequence"/>
</dbReference>
<evidence type="ECO:0000313" key="11">
    <source>
        <dbReference type="EMBL" id="HCS93589.1"/>
    </source>
</evidence>
<evidence type="ECO:0000313" key="12">
    <source>
        <dbReference type="Proteomes" id="UP000262195"/>
    </source>
</evidence>
<dbReference type="Pfam" id="PF08545">
    <property type="entry name" value="ACP_syn_III"/>
    <property type="match status" value="1"/>
</dbReference>
<comment type="caution">
    <text evidence="11">The sequence shown here is derived from an EMBL/GenBank/DDBJ whole genome shotgun (WGS) entry which is preliminary data.</text>
</comment>
<dbReference type="GO" id="GO:0006633">
    <property type="term" value="P:fatty acid biosynthetic process"/>
    <property type="evidence" value="ECO:0007669"/>
    <property type="project" value="UniProtKB-KW"/>
</dbReference>
<name>A0A3D4S442_9ENTE</name>
<gene>
    <name evidence="11" type="ORF">DIW15_02625</name>
</gene>
<dbReference type="GO" id="GO:0004315">
    <property type="term" value="F:3-oxoacyl-[acyl-carrier-protein] synthase activity"/>
    <property type="evidence" value="ECO:0007669"/>
    <property type="project" value="InterPro"/>
</dbReference>
<dbReference type="EMBL" id="DQHO01000016">
    <property type="protein sequence ID" value="HCS93589.1"/>
    <property type="molecule type" value="Genomic_DNA"/>
</dbReference>
<feature type="domain" description="Beta-ketoacyl-[acyl-carrier-protein] synthase III N-terminal" evidence="10">
    <location>
        <begin position="119"/>
        <end position="194"/>
    </location>
</feature>
<keyword evidence="3" id="KW-0444">Lipid biosynthesis</keyword>
<dbReference type="AlphaFoldDB" id="A0A3D4S442"/>
<dbReference type="InterPro" id="IPR013751">
    <property type="entry name" value="ACP_syn_III_N"/>
</dbReference>